<keyword evidence="4" id="KW-1185">Reference proteome</keyword>
<evidence type="ECO:0000256" key="1">
    <source>
        <dbReference type="ARBA" id="ARBA00008791"/>
    </source>
</evidence>
<evidence type="ECO:0000259" key="2">
    <source>
        <dbReference type="Pfam" id="PF00582"/>
    </source>
</evidence>
<feature type="domain" description="UspA" evidence="2">
    <location>
        <begin position="7"/>
        <end position="130"/>
    </location>
</feature>
<dbReference type="PANTHER" id="PTHR46268">
    <property type="entry name" value="STRESS RESPONSE PROTEIN NHAX"/>
    <property type="match status" value="1"/>
</dbReference>
<dbReference type="AlphaFoldDB" id="A0A8X8IE02"/>
<organism evidence="3 4">
    <name type="scientific">Hydrobacter penzbergensis</name>
    <dbReference type="NCBI Taxonomy" id="1235997"/>
    <lineage>
        <taxon>Bacteria</taxon>
        <taxon>Pseudomonadati</taxon>
        <taxon>Bacteroidota</taxon>
        <taxon>Chitinophagia</taxon>
        <taxon>Chitinophagales</taxon>
        <taxon>Chitinophagaceae</taxon>
        <taxon>Hydrobacter</taxon>
    </lineage>
</organism>
<accession>A0A8X8IE02</accession>
<dbReference type="InterPro" id="IPR006016">
    <property type="entry name" value="UspA"/>
</dbReference>
<protein>
    <submittedName>
        <fullName evidence="3">Nucleotide-binding universal stress protein, UspA family</fullName>
    </submittedName>
</protein>
<dbReference type="Pfam" id="PF00582">
    <property type="entry name" value="Usp"/>
    <property type="match status" value="1"/>
</dbReference>
<dbReference type="SUPFAM" id="SSF52402">
    <property type="entry name" value="Adenine nucleotide alpha hydrolases-like"/>
    <property type="match status" value="1"/>
</dbReference>
<gene>
    <name evidence="3" type="ORF">SAMN05444410_11182</name>
</gene>
<reference evidence="3 4" key="1">
    <citation type="submission" date="2016-10" db="EMBL/GenBank/DDBJ databases">
        <authorList>
            <person name="Varghese N."/>
            <person name="Submissions S."/>
        </authorList>
    </citation>
    <scope>NUCLEOTIDE SEQUENCE [LARGE SCALE GENOMIC DNA]</scope>
    <source>
        <strain evidence="3 4">DSM 25353</strain>
    </source>
</reference>
<dbReference type="EMBL" id="FNNO01000011">
    <property type="protein sequence ID" value="SDX23392.1"/>
    <property type="molecule type" value="Genomic_DNA"/>
</dbReference>
<comment type="caution">
    <text evidence="3">The sequence shown here is derived from an EMBL/GenBank/DDBJ whole genome shotgun (WGS) entry which is preliminary data.</text>
</comment>
<dbReference type="Gene3D" id="3.40.50.12370">
    <property type="match status" value="1"/>
</dbReference>
<dbReference type="Proteomes" id="UP000198711">
    <property type="component" value="Unassembled WGS sequence"/>
</dbReference>
<sequence length="261" mass="29533">MTNSLYNILVPVDFTSKNEWAIAKAIELSNSLHCNVHLVHVLNGDEPKLAGERLLTMKEHYKDHLCGEGSMEISMLHGNPYQQLSDYITHFQMDLVIVGLSRFNFFERVLSSVSISRLSRKANVPVLAVRASGLVHHFKKIILPLNDHIPLSRIKLAALLGRHFKSTIYLVSLRKKSTGEYNLPVLNETLNVIQSITTIPVQSIILEGKNLATSTLNFAGRINADLIMINPIKDFCMPGFWNRLTRKLMSYHSRMPVLTMD</sequence>
<dbReference type="RefSeq" id="WP_257574961.1">
    <property type="nucleotide sequence ID" value="NZ_FNNO01000011.1"/>
</dbReference>
<evidence type="ECO:0000313" key="3">
    <source>
        <dbReference type="EMBL" id="SDX23392.1"/>
    </source>
</evidence>
<evidence type="ECO:0000313" key="4">
    <source>
        <dbReference type="Proteomes" id="UP000198711"/>
    </source>
</evidence>
<dbReference type="CDD" id="cd00293">
    <property type="entry name" value="USP-like"/>
    <property type="match status" value="1"/>
</dbReference>
<dbReference type="PANTHER" id="PTHR46268:SF6">
    <property type="entry name" value="UNIVERSAL STRESS PROTEIN UP12"/>
    <property type="match status" value="1"/>
</dbReference>
<proteinExistence type="inferred from homology"/>
<comment type="similarity">
    <text evidence="1">Belongs to the universal stress protein A family.</text>
</comment>
<name>A0A8X8IE02_9BACT</name>